<dbReference type="PANTHER" id="PTHR30290:SF16">
    <property type="entry name" value="OLIGOPEPTIDE ABC TRANSPORTER, PERIPLASMIC OLIGOPEPTIDE-BINDING PROTEIN"/>
    <property type="match status" value="1"/>
</dbReference>
<keyword evidence="1" id="KW-1133">Transmembrane helix</keyword>
<proteinExistence type="predicted"/>
<dbReference type="AlphaFoldDB" id="A0A7C5UZ31"/>
<name>A0A7C5UZ31_9CREN</name>
<dbReference type="Pfam" id="PF00496">
    <property type="entry name" value="SBP_bac_5"/>
    <property type="match status" value="1"/>
</dbReference>
<dbReference type="GO" id="GO:1904680">
    <property type="term" value="F:peptide transmembrane transporter activity"/>
    <property type="evidence" value="ECO:0007669"/>
    <property type="project" value="TreeGrafter"/>
</dbReference>
<comment type="caution">
    <text evidence="3">The sequence shown here is derived from an EMBL/GenBank/DDBJ whole genome shotgun (WGS) entry which is preliminary data.</text>
</comment>
<reference evidence="3" key="1">
    <citation type="journal article" date="2020" name="mSystems">
        <title>Genome- and Community-Level Interaction Insights into Carbon Utilization and Element Cycling Functions of Hydrothermarchaeota in Hydrothermal Sediment.</title>
        <authorList>
            <person name="Zhou Z."/>
            <person name="Liu Y."/>
            <person name="Xu W."/>
            <person name="Pan J."/>
            <person name="Luo Z.H."/>
            <person name="Li M."/>
        </authorList>
    </citation>
    <scope>NUCLEOTIDE SEQUENCE [LARGE SCALE GENOMIC DNA]</scope>
    <source>
        <strain evidence="3">SpSt-1</strain>
    </source>
</reference>
<dbReference type="SUPFAM" id="SSF53850">
    <property type="entry name" value="Periplasmic binding protein-like II"/>
    <property type="match status" value="1"/>
</dbReference>
<dbReference type="EMBL" id="DRUB01000181">
    <property type="protein sequence ID" value="HHR96941.1"/>
    <property type="molecule type" value="Genomic_DNA"/>
</dbReference>
<keyword evidence="1" id="KW-0472">Membrane</keyword>
<gene>
    <name evidence="3" type="ORF">ENL47_09165</name>
</gene>
<keyword evidence="1" id="KW-0812">Transmembrane</keyword>
<dbReference type="PANTHER" id="PTHR30290">
    <property type="entry name" value="PERIPLASMIC BINDING COMPONENT OF ABC TRANSPORTER"/>
    <property type="match status" value="1"/>
</dbReference>
<organism evidence="3">
    <name type="scientific">Ignisphaera aggregans</name>
    <dbReference type="NCBI Taxonomy" id="334771"/>
    <lineage>
        <taxon>Archaea</taxon>
        <taxon>Thermoproteota</taxon>
        <taxon>Thermoprotei</taxon>
        <taxon>Desulfurococcales</taxon>
        <taxon>Desulfurococcaceae</taxon>
        <taxon>Ignisphaera</taxon>
    </lineage>
</organism>
<evidence type="ECO:0000313" key="3">
    <source>
        <dbReference type="EMBL" id="HHR96941.1"/>
    </source>
</evidence>
<sequence>MVLKGRYLNAILMLLIIALSSIYLISMPHTYSQLPLPPGVARKDVAIIDVIHGRTPTPDNFNVWVIGIPQGHIHQFCVDTLWYANLSDPAGTLVNILAAGVPEYKDNYMTLIIKLKQGVYWSDGVEFTADDVVFTINTIAANPNLNWNAVVRTWVSSVRALDKYTVEIKLVKPNPYAHYMFVVQAWNAMYIMPKHYFEKVGAENIHTDKFNPPICIAPYVLHSFDLGGMWFLWKRRDDYLRSSLGDLVQKYGWYGGPQWVLMRAFLTESAKVLAILAGELDTMFDPSPEAFDTILKAMGERIQPWFTEWPYFWGFESNKQRHILQPPSVSI</sequence>
<accession>A0A7C5UZ31</accession>
<feature type="domain" description="Solute-binding protein family 5" evidence="2">
    <location>
        <begin position="93"/>
        <end position="303"/>
    </location>
</feature>
<evidence type="ECO:0000256" key="1">
    <source>
        <dbReference type="SAM" id="Phobius"/>
    </source>
</evidence>
<protein>
    <recommendedName>
        <fullName evidence="2">Solute-binding protein family 5 domain-containing protein</fullName>
    </recommendedName>
</protein>
<dbReference type="InterPro" id="IPR039424">
    <property type="entry name" value="SBP_5"/>
</dbReference>
<dbReference type="InterPro" id="IPR000914">
    <property type="entry name" value="SBP_5_dom"/>
</dbReference>
<dbReference type="GO" id="GO:0015833">
    <property type="term" value="P:peptide transport"/>
    <property type="evidence" value="ECO:0007669"/>
    <property type="project" value="TreeGrafter"/>
</dbReference>
<dbReference type="Gene3D" id="3.90.76.10">
    <property type="entry name" value="Dipeptide-binding Protein, Domain 1"/>
    <property type="match status" value="1"/>
</dbReference>
<feature type="transmembrane region" description="Helical" evidence="1">
    <location>
        <begin position="7"/>
        <end position="25"/>
    </location>
</feature>
<dbReference type="Gene3D" id="3.40.190.10">
    <property type="entry name" value="Periplasmic binding protein-like II"/>
    <property type="match status" value="1"/>
</dbReference>
<evidence type="ECO:0000259" key="2">
    <source>
        <dbReference type="Pfam" id="PF00496"/>
    </source>
</evidence>